<feature type="binding site" evidence="16">
    <location>
        <position position="22"/>
    </location>
    <ligand>
        <name>Mg(2+)</name>
        <dbReference type="ChEBI" id="CHEBI:18420"/>
        <label>1</label>
    </ligand>
</feature>
<reference evidence="18" key="1">
    <citation type="submission" date="2010-02" db="EMBL/GenBank/DDBJ databases">
        <title>Complete sequence of Aciduliprofundum boonei T469.</title>
        <authorList>
            <consortium name="US DOE Joint Genome Institute"/>
            <person name="Lucas S."/>
            <person name="Copeland A."/>
            <person name="Lapidus A."/>
            <person name="Cheng J.-F."/>
            <person name="Bruce D."/>
            <person name="Goodwin L."/>
            <person name="Pitluck S."/>
            <person name="Saunders E."/>
            <person name="Detter J.C."/>
            <person name="Han C."/>
            <person name="Tapia R."/>
            <person name="Land M."/>
            <person name="Hauser L."/>
            <person name="Kyrpides N."/>
            <person name="Mikhailova N."/>
            <person name="Flores G."/>
            <person name="Reysenbach A.-L."/>
            <person name="Woyke T."/>
        </authorList>
    </citation>
    <scope>NUCLEOTIDE SEQUENCE</scope>
    <source>
        <strain evidence="18">T469</strain>
    </source>
</reference>
<evidence type="ECO:0000256" key="12">
    <source>
        <dbReference type="ARBA" id="ARBA00023136"/>
    </source>
</evidence>
<dbReference type="Pfam" id="PF17910">
    <property type="entry name" value="FeoB_Cyto"/>
    <property type="match status" value="1"/>
</dbReference>
<dbReference type="CDD" id="cd01879">
    <property type="entry name" value="FeoB"/>
    <property type="match status" value="1"/>
</dbReference>
<keyword evidence="3" id="KW-1003">Cell membrane</keyword>
<dbReference type="GO" id="GO:0015093">
    <property type="term" value="F:ferrous iron transmembrane transporter activity"/>
    <property type="evidence" value="ECO:0007669"/>
    <property type="project" value="UniProtKB-UniRule"/>
</dbReference>
<dbReference type="EMBL" id="CP001941">
    <property type="protein sequence ID" value="ADD08245.1"/>
    <property type="molecule type" value="Genomic_DNA"/>
</dbReference>
<evidence type="ECO:0000256" key="4">
    <source>
        <dbReference type="ARBA" id="ARBA00022496"/>
    </source>
</evidence>
<dbReference type="PANTHER" id="PTHR43185:SF1">
    <property type="entry name" value="FE(2+) TRANSPORTER FEOB"/>
    <property type="match status" value="1"/>
</dbReference>
<evidence type="ECO:0000256" key="5">
    <source>
        <dbReference type="ARBA" id="ARBA00022519"/>
    </source>
</evidence>
<evidence type="ECO:0000256" key="9">
    <source>
        <dbReference type="ARBA" id="ARBA00023004"/>
    </source>
</evidence>
<dbReference type="InterPro" id="IPR041069">
    <property type="entry name" value="FeoB_Cyto"/>
</dbReference>
<dbReference type="GO" id="GO:0005886">
    <property type="term" value="C:plasma membrane"/>
    <property type="evidence" value="ECO:0007669"/>
    <property type="project" value="UniProtKB-SubCell"/>
</dbReference>
<dbReference type="GeneID" id="8827377"/>
<dbReference type="SUPFAM" id="SSF52540">
    <property type="entry name" value="P-loop containing nucleoside triphosphate hydrolases"/>
    <property type="match status" value="1"/>
</dbReference>
<dbReference type="InterPro" id="IPR003373">
    <property type="entry name" value="Fe2_transport_prot-B"/>
</dbReference>
<keyword evidence="16" id="KW-0460">Magnesium</keyword>
<keyword evidence="8" id="KW-1133">Transmembrane helix</keyword>
<keyword evidence="2" id="KW-0813">Transport</keyword>
<keyword evidence="5" id="KW-0997">Cell inner membrane</keyword>
<dbReference type="PANTHER" id="PTHR43185">
    <property type="entry name" value="FERROUS IRON TRANSPORT PROTEIN B"/>
    <property type="match status" value="1"/>
</dbReference>
<name>B5IAB4_ACIB4</name>
<evidence type="ECO:0000256" key="2">
    <source>
        <dbReference type="ARBA" id="ARBA00022448"/>
    </source>
</evidence>
<dbReference type="InterPro" id="IPR050860">
    <property type="entry name" value="FeoB_GTPase"/>
</dbReference>
<keyword evidence="9" id="KW-0408">Iron</keyword>
<organism evidence="18 19">
    <name type="scientific">Aciduliprofundum boonei (strain DSM 19572 / T469)</name>
    <dbReference type="NCBI Taxonomy" id="439481"/>
    <lineage>
        <taxon>Archaea</taxon>
        <taxon>Methanobacteriati</taxon>
        <taxon>Thermoplasmatota</taxon>
        <taxon>DHVE2 group</taxon>
        <taxon>Candidatus Aciduliprofundum</taxon>
    </lineage>
</organism>
<dbReference type="AlphaFoldDB" id="B5IAB4"/>
<keyword evidence="6" id="KW-0812">Transmembrane</keyword>
<feature type="binding site" evidence="16">
    <location>
        <position position="21"/>
    </location>
    <ligand>
        <name>Mg(2+)</name>
        <dbReference type="ChEBI" id="CHEBI:18420"/>
        <label>2</label>
    </ligand>
</feature>
<dbReference type="GO" id="GO:0046872">
    <property type="term" value="F:metal ion binding"/>
    <property type="evidence" value="ECO:0007669"/>
    <property type="project" value="UniProtKB-KW"/>
</dbReference>
<dbReference type="Pfam" id="PF07664">
    <property type="entry name" value="FeoB_C"/>
    <property type="match status" value="1"/>
</dbReference>
<dbReference type="RefSeq" id="WP_008082675.1">
    <property type="nucleotide sequence ID" value="NC_013926.1"/>
</dbReference>
<keyword evidence="4" id="KW-0410">Iron transport</keyword>
<dbReference type="KEGG" id="abi:Aboo_0434"/>
<dbReference type="InterPro" id="IPR011642">
    <property type="entry name" value="Gate_dom"/>
</dbReference>
<dbReference type="GO" id="GO:0005525">
    <property type="term" value="F:GTP binding"/>
    <property type="evidence" value="ECO:0007669"/>
    <property type="project" value="UniProtKB-KW"/>
</dbReference>
<accession>B5IAB4</accession>
<dbReference type="HOGENOM" id="CLU_013350_3_0_2"/>
<feature type="binding site" evidence="15">
    <location>
        <begin position="7"/>
        <end position="14"/>
    </location>
    <ligand>
        <name>GTP</name>
        <dbReference type="ChEBI" id="CHEBI:37565"/>
        <label>1</label>
    </ligand>
</feature>
<dbReference type="PROSITE" id="PS51711">
    <property type="entry name" value="G_FEOB"/>
    <property type="match status" value="1"/>
</dbReference>
<dbReference type="FunFam" id="3.40.50.300:FF:000426">
    <property type="entry name" value="Ferrous iron transport protein B"/>
    <property type="match status" value="1"/>
</dbReference>
<dbReference type="Pfam" id="PF07670">
    <property type="entry name" value="Gate"/>
    <property type="match status" value="2"/>
</dbReference>
<keyword evidence="16" id="KW-0479">Metal-binding</keyword>
<evidence type="ECO:0000256" key="15">
    <source>
        <dbReference type="PIRSR" id="PIRSR603373-1"/>
    </source>
</evidence>
<evidence type="ECO:0000313" key="19">
    <source>
        <dbReference type="Proteomes" id="UP000001400"/>
    </source>
</evidence>
<evidence type="ECO:0000256" key="8">
    <source>
        <dbReference type="ARBA" id="ARBA00022989"/>
    </source>
</evidence>
<dbReference type="Pfam" id="PF02421">
    <property type="entry name" value="FeoB_N"/>
    <property type="match status" value="1"/>
</dbReference>
<keyword evidence="11 15" id="KW-0342">GTP-binding</keyword>
<feature type="domain" description="FeoB-type G" evidence="17">
    <location>
        <begin position="1"/>
        <end position="161"/>
    </location>
</feature>
<dbReference type="InterPro" id="IPR011640">
    <property type="entry name" value="Fe2_transport_prot_B_C"/>
</dbReference>
<sequence length="665" mass="74333">MLIALAGNPNTGKSSLFNAITGAHQHIGNWPGVTVEKKEGIITFEGKKITIVDLPGTYSLTAYSLEEVITRNFILEEEPDVVVDVIDATNLERNLYLLTELMELTDRIVIALNMFDEAKRKYKLDVKKMKELLGIPVIPTVAIKNKGVKELLHACLHGDFTPKKFYYPEDVENRIEKLQGIMEKLDLKNKRWHAIKLIENDSEVRKKFANLGRKDILHEAEHLRHEIEDIYGDDIETLMASFRYSFAHGLFHEVAEPLNVGGVTITDMIDHVVAHKIFGLPIFLVIMYLSFEFVFVVAAPFQDAIDLIFNGKTLPSGQHINGLIDISYHWMASFIPAWAASFINYGMLRGLAAVLTFTPIIMFLFLILSILEDSGYLARVAFLMDRLMRKIGLEGRGVISLMLGFGCNVPAVMSTRALKNERERKLSIALNPLIPCGARIQVFAFITAIFFKHNKALVMWSLLLLSMAVVAVLGYIYSKTIFKGKAEPFVMELPPYRVPSLKGIIIHMWEKSEGFLRKAGTIIVGAAGIIWLLAALPWGVKFGGENSYIGQIAHFLAPVGAPFGITPESIIALFFGFFAKEVVIDVFYVLYGTKEAMLAAMTPLQAYSLLLFILFYTPCVATLATIYNETRSIKFVIFVILEGFALALLFSFLAYNIGSFMGVGG</sequence>
<evidence type="ECO:0000256" key="10">
    <source>
        <dbReference type="ARBA" id="ARBA00023065"/>
    </source>
</evidence>
<proteinExistence type="predicted"/>
<feature type="binding site" evidence="16">
    <location>
        <position position="18"/>
    </location>
    <ligand>
        <name>Mg(2+)</name>
        <dbReference type="ChEBI" id="CHEBI:18420"/>
        <label>2</label>
    </ligand>
</feature>
<keyword evidence="7 15" id="KW-0547">Nucleotide-binding</keyword>
<evidence type="ECO:0000256" key="14">
    <source>
        <dbReference type="NCBIfam" id="TIGR00437"/>
    </source>
</evidence>
<dbReference type="PRINTS" id="PR00326">
    <property type="entry name" value="GTP1OBG"/>
</dbReference>
<comment type="subcellular location">
    <subcellularLocation>
        <location evidence="1">Cell inner membrane</location>
        <topology evidence="1">Multi-pass membrane protein</topology>
    </subcellularLocation>
</comment>
<dbReference type="OrthoDB" id="85305at2157"/>
<keyword evidence="12" id="KW-0472">Membrane</keyword>
<evidence type="ECO:0000313" key="18">
    <source>
        <dbReference type="EMBL" id="ADD08245.1"/>
    </source>
</evidence>
<protein>
    <recommendedName>
        <fullName evidence="13 14">Ferrous iron transport protein B</fullName>
    </recommendedName>
</protein>
<feature type="binding site" evidence="15">
    <location>
        <begin position="113"/>
        <end position="116"/>
    </location>
    <ligand>
        <name>GTP</name>
        <dbReference type="ChEBI" id="CHEBI:37565"/>
        <label>1</label>
    </ligand>
</feature>
<dbReference type="InterPro" id="IPR027417">
    <property type="entry name" value="P-loop_NTPase"/>
</dbReference>
<dbReference type="InterPro" id="IPR006073">
    <property type="entry name" value="GTP-bd"/>
</dbReference>
<evidence type="ECO:0000256" key="7">
    <source>
        <dbReference type="ARBA" id="ARBA00022741"/>
    </source>
</evidence>
<dbReference type="Gene3D" id="3.40.50.300">
    <property type="entry name" value="P-loop containing nucleotide triphosphate hydrolases"/>
    <property type="match status" value="1"/>
</dbReference>
<gene>
    <name evidence="18" type="ordered locus">Aboo_0434</name>
</gene>
<feature type="binding site" evidence="15">
    <location>
        <begin position="32"/>
        <end position="36"/>
    </location>
    <ligand>
        <name>GTP</name>
        <dbReference type="ChEBI" id="CHEBI:37565"/>
        <label>1</label>
    </ligand>
</feature>
<dbReference type="STRING" id="439481.Aboo_0434"/>
<dbReference type="NCBIfam" id="TIGR00437">
    <property type="entry name" value="feoB"/>
    <property type="match status" value="1"/>
</dbReference>
<dbReference type="eggNOG" id="arCOG00359">
    <property type="taxonomic scope" value="Archaea"/>
</dbReference>
<keyword evidence="10" id="KW-0406">Ion transport</keyword>
<feature type="binding site" evidence="16">
    <location>
        <position position="19"/>
    </location>
    <ligand>
        <name>Mg(2+)</name>
        <dbReference type="ChEBI" id="CHEBI:18420"/>
        <label>2</label>
    </ligand>
</feature>
<keyword evidence="19" id="KW-1185">Reference proteome</keyword>
<dbReference type="InterPro" id="IPR030389">
    <property type="entry name" value="G_FEOB_dom"/>
</dbReference>
<evidence type="ECO:0000256" key="11">
    <source>
        <dbReference type="ARBA" id="ARBA00023134"/>
    </source>
</evidence>
<evidence type="ECO:0000256" key="6">
    <source>
        <dbReference type="ARBA" id="ARBA00022692"/>
    </source>
</evidence>
<evidence type="ECO:0000256" key="1">
    <source>
        <dbReference type="ARBA" id="ARBA00004429"/>
    </source>
</evidence>
<evidence type="ECO:0000256" key="13">
    <source>
        <dbReference type="ARBA" id="ARBA00031200"/>
    </source>
</evidence>
<evidence type="ECO:0000259" key="17">
    <source>
        <dbReference type="PROSITE" id="PS51711"/>
    </source>
</evidence>
<dbReference type="Proteomes" id="UP000001400">
    <property type="component" value="Chromosome"/>
</dbReference>
<evidence type="ECO:0000256" key="16">
    <source>
        <dbReference type="PIRSR" id="PIRSR603373-2"/>
    </source>
</evidence>
<evidence type="ECO:0000256" key="3">
    <source>
        <dbReference type="ARBA" id="ARBA00022475"/>
    </source>
</evidence>
<dbReference type="Gene3D" id="1.10.287.1770">
    <property type="match status" value="1"/>
</dbReference>
<feature type="binding site" evidence="15">
    <location>
        <begin position="53"/>
        <end position="56"/>
    </location>
    <ligand>
        <name>GTP</name>
        <dbReference type="ChEBI" id="CHEBI:37565"/>
        <label>1</label>
    </ligand>
</feature>